<evidence type="ECO:0000313" key="2">
    <source>
        <dbReference type="Proteomes" id="UP001597062"/>
    </source>
</evidence>
<keyword evidence="2" id="KW-1185">Reference proteome</keyword>
<evidence type="ECO:0008006" key="3">
    <source>
        <dbReference type="Google" id="ProtNLM"/>
    </source>
</evidence>
<organism evidence="1 2">
    <name type="scientific">Tenacibaculum geojense</name>
    <dbReference type="NCBI Taxonomy" id="915352"/>
    <lineage>
        <taxon>Bacteria</taxon>
        <taxon>Pseudomonadati</taxon>
        <taxon>Bacteroidota</taxon>
        <taxon>Flavobacteriia</taxon>
        <taxon>Flavobacteriales</taxon>
        <taxon>Flavobacteriaceae</taxon>
        <taxon>Tenacibaculum</taxon>
    </lineage>
</organism>
<protein>
    <recommendedName>
        <fullName evidence="3">Secreted protein</fullName>
    </recommendedName>
</protein>
<accession>A0ABW3JVY8</accession>
<dbReference type="Proteomes" id="UP001597062">
    <property type="component" value="Unassembled WGS sequence"/>
</dbReference>
<dbReference type="RefSeq" id="WP_386108425.1">
    <property type="nucleotide sequence ID" value="NZ_JBHTJR010000051.1"/>
</dbReference>
<sequence length="108" mass="12813">MKSKRHIFLKYLLLLLLSLKAVYFVSENINILDNDIELCSEIDQDENENDSKQELDENEKITHQHSTLFKLQIQNTNNNNHFIIKHYKTLLVEFTTPPPEKHTYNQVS</sequence>
<name>A0ABW3JVY8_9FLAO</name>
<proteinExistence type="predicted"/>
<comment type="caution">
    <text evidence="1">The sequence shown here is derived from an EMBL/GenBank/DDBJ whole genome shotgun (WGS) entry which is preliminary data.</text>
</comment>
<evidence type="ECO:0000313" key="1">
    <source>
        <dbReference type="EMBL" id="MFD0993798.1"/>
    </source>
</evidence>
<reference evidence="2" key="1">
    <citation type="journal article" date="2019" name="Int. J. Syst. Evol. Microbiol.">
        <title>The Global Catalogue of Microorganisms (GCM) 10K type strain sequencing project: providing services to taxonomists for standard genome sequencing and annotation.</title>
        <authorList>
            <consortium name="The Broad Institute Genomics Platform"/>
            <consortium name="The Broad Institute Genome Sequencing Center for Infectious Disease"/>
            <person name="Wu L."/>
            <person name="Ma J."/>
        </authorList>
    </citation>
    <scope>NUCLEOTIDE SEQUENCE [LARGE SCALE GENOMIC DNA]</scope>
    <source>
        <strain evidence="2">CCUG 60527</strain>
    </source>
</reference>
<gene>
    <name evidence="1" type="ORF">ACFQ1U_11325</name>
</gene>
<dbReference type="EMBL" id="JBHTJR010000051">
    <property type="protein sequence ID" value="MFD0993798.1"/>
    <property type="molecule type" value="Genomic_DNA"/>
</dbReference>